<feature type="compositionally biased region" description="Low complexity" evidence="1">
    <location>
        <begin position="17"/>
        <end position="34"/>
    </location>
</feature>
<accession>A0A7S0SE60</accession>
<sequence>MAHGMSACSALSRVGVRARSSGYSESSRSGPLSRAATRMTPQVRVERDKQPAQVREAELEKQQAHTTTAHAVSVSGTRRGAAVGAAIALALSAHVHAAVAKPVSITIDPAKLTSQVCANPRAAGTPGTATYKAMCVEIVGTAFNPTKETVYNADIYGSVKDKANDDVLSSGRVGSIAKLQPGDNLFRVEISVAVSQPLPLKLKSFKAQGATGVLTGSPNPYDDYTDIDEYGGVR</sequence>
<dbReference type="EMBL" id="HBFC01012238">
    <property type="protein sequence ID" value="CAD8704448.1"/>
    <property type="molecule type" value="Transcribed_RNA"/>
</dbReference>
<dbReference type="AlphaFoldDB" id="A0A7S0SE60"/>
<proteinExistence type="predicted"/>
<evidence type="ECO:0000256" key="1">
    <source>
        <dbReference type="SAM" id="MobiDB-lite"/>
    </source>
</evidence>
<feature type="region of interest" description="Disordered" evidence="1">
    <location>
        <begin position="1"/>
        <end position="51"/>
    </location>
</feature>
<gene>
    <name evidence="2" type="ORF">MANT1106_LOCUS7130</name>
</gene>
<organism evidence="2">
    <name type="scientific">Mantoniella antarctica</name>
    <dbReference type="NCBI Taxonomy" id="81844"/>
    <lineage>
        <taxon>Eukaryota</taxon>
        <taxon>Viridiplantae</taxon>
        <taxon>Chlorophyta</taxon>
        <taxon>Mamiellophyceae</taxon>
        <taxon>Mamiellales</taxon>
        <taxon>Mamiellaceae</taxon>
        <taxon>Mantoniella</taxon>
    </lineage>
</organism>
<reference evidence="2" key="1">
    <citation type="submission" date="2021-01" db="EMBL/GenBank/DDBJ databases">
        <authorList>
            <person name="Corre E."/>
            <person name="Pelletier E."/>
            <person name="Niang G."/>
            <person name="Scheremetjew M."/>
            <person name="Finn R."/>
            <person name="Kale V."/>
            <person name="Holt S."/>
            <person name="Cochrane G."/>
            <person name="Meng A."/>
            <person name="Brown T."/>
            <person name="Cohen L."/>
        </authorList>
    </citation>
    <scope>NUCLEOTIDE SEQUENCE</scope>
    <source>
        <strain evidence="2">SL-175</strain>
    </source>
</reference>
<protein>
    <submittedName>
        <fullName evidence="2">Uncharacterized protein</fullName>
    </submittedName>
</protein>
<evidence type="ECO:0000313" key="2">
    <source>
        <dbReference type="EMBL" id="CAD8704448.1"/>
    </source>
</evidence>
<name>A0A7S0SE60_9CHLO</name>